<organism evidence="1 2">
    <name type="scientific">Ambrosiozyma monospora</name>
    <name type="common">Yeast</name>
    <name type="synonym">Endomycopsis monosporus</name>
    <dbReference type="NCBI Taxonomy" id="43982"/>
    <lineage>
        <taxon>Eukaryota</taxon>
        <taxon>Fungi</taxon>
        <taxon>Dikarya</taxon>
        <taxon>Ascomycota</taxon>
        <taxon>Saccharomycotina</taxon>
        <taxon>Pichiomycetes</taxon>
        <taxon>Pichiales</taxon>
        <taxon>Pichiaceae</taxon>
        <taxon>Ambrosiozyma</taxon>
    </lineage>
</organism>
<evidence type="ECO:0000313" key="1">
    <source>
        <dbReference type="EMBL" id="GMF00410.1"/>
    </source>
</evidence>
<protein>
    <submittedName>
        <fullName evidence="1">Unnamed protein product</fullName>
    </submittedName>
</protein>
<dbReference type="Proteomes" id="UP001165064">
    <property type="component" value="Unassembled WGS sequence"/>
</dbReference>
<sequence>MASTKALCKERYDDWLAKFGPLSCSVGLLTGDASVSETERAKKSDIIICTPEKWDALTRRWFDYSKLFELVRLLLIDEIHTLGDQRGTSLEVVTTRMKTMKKDLRIVALSATLPNINDISDWLYPKDGDSPSTLVFGDEYRAVKLKRTVYGYKTAGTSNDFQFDSFLNGKLSRVLEANSKRKPTLIFCPTRSSCINTCKSLSKNMTSIFGSFNNTSTYKNVNKELYNLIVNGIAFHHAGLSMNDRLLVEQGFKRGDIKVLCLL</sequence>
<dbReference type="EMBL" id="BSXS01011394">
    <property type="protein sequence ID" value="GMF00410.1"/>
    <property type="molecule type" value="Genomic_DNA"/>
</dbReference>
<gene>
    <name evidence="1" type="ORF">Amon02_001099700</name>
</gene>
<keyword evidence="2" id="KW-1185">Reference proteome</keyword>
<accession>A0ACB5U389</accession>
<comment type="caution">
    <text evidence="1">The sequence shown here is derived from an EMBL/GenBank/DDBJ whole genome shotgun (WGS) entry which is preliminary data.</text>
</comment>
<proteinExistence type="predicted"/>
<name>A0ACB5U389_AMBMO</name>
<evidence type="ECO:0000313" key="2">
    <source>
        <dbReference type="Proteomes" id="UP001165064"/>
    </source>
</evidence>
<reference evidence="1" key="1">
    <citation type="submission" date="2023-04" db="EMBL/GenBank/DDBJ databases">
        <title>Ambrosiozyma monospora NBRC 10751.</title>
        <authorList>
            <person name="Ichikawa N."/>
            <person name="Sato H."/>
            <person name="Tonouchi N."/>
        </authorList>
    </citation>
    <scope>NUCLEOTIDE SEQUENCE</scope>
    <source>
        <strain evidence="1">NBRC 10751</strain>
    </source>
</reference>